<comment type="caution">
    <text evidence="7">The sequence shown here is derived from an EMBL/GenBank/DDBJ whole genome shotgun (WGS) entry which is preliminary data.</text>
</comment>
<feature type="region of interest" description="Disordered" evidence="6">
    <location>
        <begin position="1"/>
        <end position="80"/>
    </location>
</feature>
<evidence type="ECO:0000256" key="2">
    <source>
        <dbReference type="ARBA" id="ARBA00006662"/>
    </source>
</evidence>
<evidence type="ECO:0000256" key="1">
    <source>
        <dbReference type="ARBA" id="ARBA00004555"/>
    </source>
</evidence>
<feature type="compositionally biased region" description="Polar residues" evidence="6">
    <location>
        <begin position="1"/>
        <end position="19"/>
    </location>
</feature>
<organism evidence="7 8">
    <name type="scientific">Clavelina lepadiformis</name>
    <name type="common">Light-bulb sea squirt</name>
    <name type="synonym">Ascidia lepadiformis</name>
    <dbReference type="NCBI Taxonomy" id="159417"/>
    <lineage>
        <taxon>Eukaryota</taxon>
        <taxon>Metazoa</taxon>
        <taxon>Chordata</taxon>
        <taxon>Tunicata</taxon>
        <taxon>Ascidiacea</taxon>
        <taxon>Aplousobranchia</taxon>
        <taxon>Clavelinidae</taxon>
        <taxon>Clavelina</taxon>
    </lineage>
</organism>
<dbReference type="PANTHER" id="PTHR14899:SF0">
    <property type="entry name" value="G KINASE-ANCHORING PROTEIN 1"/>
    <property type="match status" value="1"/>
</dbReference>
<reference evidence="7 8" key="1">
    <citation type="submission" date="2024-02" db="EMBL/GenBank/DDBJ databases">
        <authorList>
            <person name="Daric V."/>
            <person name="Darras S."/>
        </authorList>
    </citation>
    <scope>NUCLEOTIDE SEQUENCE [LARGE SCALE GENOMIC DNA]</scope>
</reference>
<keyword evidence="3" id="KW-0333">Golgi apparatus</keyword>
<accession>A0ABP0FAS3</accession>
<gene>
    <name evidence="7" type="ORF">CVLEPA_LOCUS6234</name>
</gene>
<protein>
    <recommendedName>
        <fullName evidence="9">G kinase-anchoring protein 1</fullName>
    </recommendedName>
</protein>
<evidence type="ECO:0000313" key="8">
    <source>
        <dbReference type="Proteomes" id="UP001642483"/>
    </source>
</evidence>
<dbReference type="InterPro" id="IPR026109">
    <property type="entry name" value="GKAP1"/>
</dbReference>
<keyword evidence="4 5" id="KW-0175">Coiled coil</keyword>
<dbReference type="Proteomes" id="UP001642483">
    <property type="component" value="Unassembled WGS sequence"/>
</dbReference>
<feature type="coiled-coil region" evidence="5">
    <location>
        <begin position="248"/>
        <end position="346"/>
    </location>
</feature>
<evidence type="ECO:0000313" key="7">
    <source>
        <dbReference type="EMBL" id="CAK8676799.1"/>
    </source>
</evidence>
<proteinExistence type="inferred from homology"/>
<dbReference type="EMBL" id="CAWYQH010000035">
    <property type="protein sequence ID" value="CAK8676799.1"/>
    <property type="molecule type" value="Genomic_DNA"/>
</dbReference>
<name>A0ABP0FAS3_CLALP</name>
<dbReference type="PANTHER" id="PTHR14899">
    <property type="entry name" value="G KINASE ANCHORING PROTEIN 1"/>
    <property type="match status" value="1"/>
</dbReference>
<dbReference type="PRINTS" id="PR02083">
    <property type="entry name" value="GKINASEAP1"/>
</dbReference>
<comment type="subcellular location">
    <subcellularLocation>
        <location evidence="1">Golgi apparatus</location>
    </subcellularLocation>
</comment>
<evidence type="ECO:0008006" key="9">
    <source>
        <dbReference type="Google" id="ProtNLM"/>
    </source>
</evidence>
<feature type="compositionally biased region" description="Basic residues" evidence="6">
    <location>
        <begin position="51"/>
        <end position="62"/>
    </location>
</feature>
<evidence type="ECO:0000256" key="3">
    <source>
        <dbReference type="ARBA" id="ARBA00023034"/>
    </source>
</evidence>
<comment type="similarity">
    <text evidence="2">Belongs to the GKAP1 family.</text>
</comment>
<evidence type="ECO:0000256" key="6">
    <source>
        <dbReference type="SAM" id="MobiDB-lite"/>
    </source>
</evidence>
<evidence type="ECO:0000256" key="5">
    <source>
        <dbReference type="SAM" id="Coils"/>
    </source>
</evidence>
<keyword evidence="8" id="KW-1185">Reference proteome</keyword>
<feature type="compositionally biased region" description="Polar residues" evidence="6">
    <location>
        <begin position="68"/>
        <end position="80"/>
    </location>
</feature>
<evidence type="ECO:0000256" key="4">
    <source>
        <dbReference type="ARBA" id="ARBA00023054"/>
    </source>
</evidence>
<sequence length="352" mass="40036">MSVGIQSSQNRFTSLSVQDSDSDEQKNNSLSQGIPNFKQKSKSGSVSSTNAKKRARRKKKKDSFKVIPTSSSEPCSTSYAANEWKKKDEELVEQLYHDDMSLAIELSKQEFEKQQHGIHDQCNLQVVSMSAPSPVVHKTTTKLVKTLEETFFADYLEGDTRKEKKSKEKSLKTISLEEFHQHVEKSLPIKSEPTPERKTQIKTFKPLSTSAGGGNFFESIDNEVSQIHQRQVIQSPAGAAAVESALINERVAEQVEQKDQNINQLESEVLKWKERYHHVKKQNQQLLVMLQQGEMKEKAEILLDVESLSIIKDELSSEVAELHQQLQRERSKVTKLKEELKSKATKNIKDQL</sequence>